<feature type="domain" description="Response regulatory" evidence="11">
    <location>
        <begin position="696"/>
        <end position="810"/>
    </location>
</feature>
<dbReference type="RefSeq" id="WP_110173831.1">
    <property type="nucleotide sequence ID" value="NZ_CP015136.1"/>
</dbReference>
<dbReference type="SUPFAM" id="SSF55781">
    <property type="entry name" value="GAF domain-like"/>
    <property type="match status" value="1"/>
</dbReference>
<dbReference type="PANTHER" id="PTHR43065">
    <property type="entry name" value="SENSOR HISTIDINE KINASE"/>
    <property type="match status" value="1"/>
</dbReference>
<dbReference type="Gene3D" id="1.10.287.130">
    <property type="match status" value="1"/>
</dbReference>
<evidence type="ECO:0000256" key="7">
    <source>
        <dbReference type="ARBA" id="ARBA00022840"/>
    </source>
</evidence>
<dbReference type="GO" id="GO:0000155">
    <property type="term" value="F:phosphorelay sensor kinase activity"/>
    <property type="evidence" value="ECO:0007669"/>
    <property type="project" value="InterPro"/>
</dbReference>
<dbReference type="EMBL" id="CP015136">
    <property type="protein sequence ID" value="AMY12369.1"/>
    <property type="molecule type" value="Genomic_DNA"/>
</dbReference>
<feature type="modified residue" description="4-aspartylphosphate" evidence="9">
    <location>
        <position position="603"/>
    </location>
</feature>
<dbReference type="SMART" id="SM00448">
    <property type="entry name" value="REC"/>
    <property type="match status" value="2"/>
</dbReference>
<dbReference type="InterPro" id="IPR013767">
    <property type="entry name" value="PAS_fold"/>
</dbReference>
<dbReference type="SUPFAM" id="SSF47384">
    <property type="entry name" value="Homodimeric domain of signal transducing histidine kinase"/>
    <property type="match status" value="1"/>
</dbReference>
<dbReference type="InterPro" id="IPR001789">
    <property type="entry name" value="Sig_transdc_resp-reg_receiver"/>
</dbReference>
<dbReference type="Gene3D" id="3.30.450.20">
    <property type="entry name" value="PAS domain"/>
    <property type="match status" value="1"/>
</dbReference>
<keyword evidence="7" id="KW-0067">ATP-binding</keyword>
<sequence>MLRPPTPENEQARLEALRRYAVLDTAPEEPFDRLTRLASSILGTPIALISLIDESRQWFKSAVGLDMTSTPRDLAFCAHAILSDEVLVVPDATADERFVDNPLVTGAPGIRFYAAAPLTTPDGHRLGTLCVIDREERQAGLTPFQQQQLRDLAALVVDQLELRRRIEELKESEQRYRLLFRNNPQPMWVYDRETLAFLDVNAASESMYGYSRDEFLASTILDIRPPEEADHVREMAQRAPEGMARTGPWRHLRKDGTVLFVRISSYPTLFEGRRARLVLAHDISAEKQLEEQLVQAQKMEAIGQLAGGVAHDFNNLLTVINGYAQLLVSRLHEADPLRVDAGHILQAGERAASLTQQLLAFSRRQVLQPRPLDVGAVIDNLRPMLRRLLRDDIEVRTSLPAALPPVMVDPGQLEQVLLNLAINGSDAMPGGGALSVEASEALVDEEAGERHGVAAGLYVTVSVSDSGIGMDEETRGRIFEPFFTTKAKGRGSGLGLPVVYGIIKQSGGNIVVQTTPGGGSTFTVYLPLAHAPAHAEAAAPAADVSGLRGHETVLVVEDHEALRRLAADVLRAHGYHVLVADRGTDAIALVESRGGGVDLLLTDVIMPRMSGRDVATALQQRVPDIAVLFMSGYTETTIVQDGALESGLHFLAKPFTPAELLARVRDVLAARAALGVQMSSTEPVDSHPTAAAGPRRVVVADDEPGLRLLLVATLRGAGYEVLQATNGLEALRLCEKGRVDLLLTDLVMPDHEGLETIRRMRQQCPDIPVVAMSGAFDGGFLEVARAMGAAAVIQKPFTPDQVVQVVGRALDERPATP</sequence>
<feature type="domain" description="PAS" evidence="12">
    <location>
        <begin position="172"/>
        <end position="243"/>
    </location>
</feature>
<evidence type="ECO:0000259" key="13">
    <source>
        <dbReference type="PROSITE" id="PS50113"/>
    </source>
</evidence>
<keyword evidence="8" id="KW-0902">Two-component regulatory system</keyword>
<dbReference type="Pfam" id="PF00072">
    <property type="entry name" value="Response_reg"/>
    <property type="match status" value="2"/>
</dbReference>
<dbReference type="InterPro" id="IPR005467">
    <property type="entry name" value="His_kinase_dom"/>
</dbReference>
<protein>
    <recommendedName>
        <fullName evidence="2">histidine kinase</fullName>
        <ecNumber evidence="2">2.7.13.3</ecNumber>
    </recommendedName>
</protein>
<proteinExistence type="predicted"/>
<evidence type="ECO:0000259" key="11">
    <source>
        <dbReference type="PROSITE" id="PS50110"/>
    </source>
</evidence>
<dbReference type="SUPFAM" id="SSF55785">
    <property type="entry name" value="PYP-like sensor domain (PAS domain)"/>
    <property type="match status" value="1"/>
</dbReference>
<evidence type="ECO:0000256" key="5">
    <source>
        <dbReference type="ARBA" id="ARBA00022741"/>
    </source>
</evidence>
<dbReference type="InterPro" id="IPR003661">
    <property type="entry name" value="HisK_dim/P_dom"/>
</dbReference>
<dbReference type="InterPro" id="IPR004358">
    <property type="entry name" value="Sig_transdc_His_kin-like_C"/>
</dbReference>
<dbReference type="InterPro" id="IPR029016">
    <property type="entry name" value="GAF-like_dom_sf"/>
</dbReference>
<evidence type="ECO:0000313" key="14">
    <source>
        <dbReference type="EMBL" id="AMY12369.1"/>
    </source>
</evidence>
<dbReference type="Pfam" id="PF00512">
    <property type="entry name" value="HisKA"/>
    <property type="match status" value="1"/>
</dbReference>
<keyword evidence="15" id="KW-1185">Reference proteome</keyword>
<evidence type="ECO:0000259" key="10">
    <source>
        <dbReference type="PROSITE" id="PS50109"/>
    </source>
</evidence>
<reference evidence="14 15" key="1">
    <citation type="journal article" date="2016" name="Genome Announc.">
        <title>First Complete Genome Sequence of a Subdivision 6 Acidobacterium Strain.</title>
        <authorList>
            <person name="Huang S."/>
            <person name="Vieira S."/>
            <person name="Bunk B."/>
            <person name="Riedel T."/>
            <person name="Sproer C."/>
            <person name="Overmann J."/>
        </authorList>
    </citation>
    <scope>NUCLEOTIDE SEQUENCE [LARGE SCALE GENOMIC DNA]</scope>
    <source>
        <strain evidence="15">DSM 100886 HEG_-6_39</strain>
    </source>
</reference>
<dbReference type="InterPro" id="IPR003018">
    <property type="entry name" value="GAF"/>
</dbReference>
<evidence type="ECO:0000256" key="1">
    <source>
        <dbReference type="ARBA" id="ARBA00000085"/>
    </source>
</evidence>
<keyword evidence="6" id="KW-0418">Kinase</keyword>
<dbReference type="InterPro" id="IPR000014">
    <property type="entry name" value="PAS"/>
</dbReference>
<evidence type="ECO:0000313" key="15">
    <source>
        <dbReference type="Proteomes" id="UP000076079"/>
    </source>
</evidence>
<reference evidence="15" key="2">
    <citation type="submission" date="2016-04" db="EMBL/GenBank/DDBJ databases">
        <title>First Complete Genome Sequence of a Subdivision 6 Acidobacterium.</title>
        <authorList>
            <person name="Huang S."/>
            <person name="Vieira S."/>
            <person name="Bunk B."/>
            <person name="Riedel T."/>
            <person name="Sproeer C."/>
            <person name="Overmann J."/>
        </authorList>
    </citation>
    <scope>NUCLEOTIDE SEQUENCE [LARGE SCALE GENOMIC DNA]</scope>
    <source>
        <strain evidence="15">DSM 100886 HEG_-6_39</strain>
    </source>
</reference>
<feature type="domain" description="PAC" evidence="13">
    <location>
        <begin position="245"/>
        <end position="295"/>
    </location>
</feature>
<keyword evidence="3 9" id="KW-0597">Phosphoprotein</keyword>
<dbReference type="KEGG" id="abac:LuPra_05642"/>
<comment type="catalytic activity">
    <reaction evidence="1">
        <text>ATP + protein L-histidine = ADP + protein N-phospho-L-histidine.</text>
        <dbReference type="EC" id="2.7.13.3"/>
    </reaction>
</comment>
<dbReference type="PATRIC" id="fig|1813736.3.peg.5930"/>
<keyword evidence="5" id="KW-0547">Nucleotide-binding</keyword>
<dbReference type="SUPFAM" id="SSF52172">
    <property type="entry name" value="CheY-like"/>
    <property type="match status" value="2"/>
</dbReference>
<dbReference type="EC" id="2.7.13.3" evidence="2"/>
<dbReference type="InterPro" id="IPR011006">
    <property type="entry name" value="CheY-like_superfamily"/>
</dbReference>
<dbReference type="Gene3D" id="3.30.565.10">
    <property type="entry name" value="Histidine kinase-like ATPase, C-terminal domain"/>
    <property type="match status" value="1"/>
</dbReference>
<dbReference type="CDD" id="cd00082">
    <property type="entry name" value="HisKA"/>
    <property type="match status" value="1"/>
</dbReference>
<evidence type="ECO:0000259" key="12">
    <source>
        <dbReference type="PROSITE" id="PS50112"/>
    </source>
</evidence>
<dbReference type="CDD" id="cd00130">
    <property type="entry name" value="PAS"/>
    <property type="match status" value="1"/>
</dbReference>
<keyword evidence="4" id="KW-0808">Transferase</keyword>
<dbReference type="AlphaFoldDB" id="A0A143PX54"/>
<evidence type="ECO:0000256" key="9">
    <source>
        <dbReference type="PROSITE-ProRule" id="PRU00169"/>
    </source>
</evidence>
<dbReference type="SMART" id="SM00065">
    <property type="entry name" value="GAF"/>
    <property type="match status" value="1"/>
</dbReference>
<name>A0A143PX54_LUTPR</name>
<gene>
    <name evidence="14" type="ORF">LuPra_05642</name>
</gene>
<evidence type="ECO:0000256" key="8">
    <source>
        <dbReference type="ARBA" id="ARBA00023012"/>
    </source>
</evidence>
<feature type="modified residue" description="4-aspartylphosphate" evidence="9">
    <location>
        <position position="745"/>
    </location>
</feature>
<dbReference type="Gene3D" id="3.30.450.40">
    <property type="match status" value="1"/>
</dbReference>
<evidence type="ECO:0000256" key="4">
    <source>
        <dbReference type="ARBA" id="ARBA00022679"/>
    </source>
</evidence>
<organism evidence="14 15">
    <name type="scientific">Luteitalea pratensis</name>
    <dbReference type="NCBI Taxonomy" id="1855912"/>
    <lineage>
        <taxon>Bacteria</taxon>
        <taxon>Pseudomonadati</taxon>
        <taxon>Acidobacteriota</taxon>
        <taxon>Vicinamibacteria</taxon>
        <taxon>Vicinamibacterales</taxon>
        <taxon>Vicinamibacteraceae</taxon>
        <taxon>Luteitalea</taxon>
    </lineage>
</organism>
<evidence type="ECO:0000256" key="6">
    <source>
        <dbReference type="ARBA" id="ARBA00022777"/>
    </source>
</evidence>
<dbReference type="PROSITE" id="PS50110">
    <property type="entry name" value="RESPONSE_REGULATORY"/>
    <property type="match status" value="2"/>
</dbReference>
<dbReference type="InterPro" id="IPR003594">
    <property type="entry name" value="HATPase_dom"/>
</dbReference>
<dbReference type="Pfam" id="PF02518">
    <property type="entry name" value="HATPase_c"/>
    <property type="match status" value="1"/>
</dbReference>
<dbReference type="OrthoDB" id="110541at2"/>
<dbReference type="InterPro" id="IPR036097">
    <property type="entry name" value="HisK_dim/P_sf"/>
</dbReference>
<evidence type="ECO:0000256" key="2">
    <source>
        <dbReference type="ARBA" id="ARBA00012438"/>
    </source>
</evidence>
<evidence type="ECO:0000256" key="3">
    <source>
        <dbReference type="ARBA" id="ARBA00022553"/>
    </source>
</evidence>
<dbReference type="Proteomes" id="UP000076079">
    <property type="component" value="Chromosome"/>
</dbReference>
<dbReference type="PROSITE" id="PS50109">
    <property type="entry name" value="HIS_KIN"/>
    <property type="match status" value="1"/>
</dbReference>
<dbReference type="SMART" id="SM00091">
    <property type="entry name" value="PAS"/>
    <property type="match status" value="1"/>
</dbReference>
<dbReference type="Gene3D" id="3.40.50.2300">
    <property type="match status" value="2"/>
</dbReference>
<dbReference type="PRINTS" id="PR00344">
    <property type="entry name" value="BCTRLSENSOR"/>
</dbReference>
<dbReference type="STRING" id="1855912.LuPra_05642"/>
<dbReference type="NCBIfam" id="TIGR00229">
    <property type="entry name" value="sensory_box"/>
    <property type="match status" value="1"/>
</dbReference>
<feature type="domain" description="Histidine kinase" evidence="10">
    <location>
        <begin position="308"/>
        <end position="530"/>
    </location>
</feature>
<dbReference type="PROSITE" id="PS50112">
    <property type="entry name" value="PAS"/>
    <property type="match status" value="1"/>
</dbReference>
<dbReference type="InterPro" id="IPR000700">
    <property type="entry name" value="PAS-assoc_C"/>
</dbReference>
<dbReference type="Pfam" id="PF01590">
    <property type="entry name" value="GAF"/>
    <property type="match status" value="1"/>
</dbReference>
<dbReference type="InterPro" id="IPR036890">
    <property type="entry name" value="HATPase_C_sf"/>
</dbReference>
<accession>A0A143PX54</accession>
<dbReference type="PROSITE" id="PS50113">
    <property type="entry name" value="PAC"/>
    <property type="match status" value="1"/>
</dbReference>
<dbReference type="SMART" id="SM00387">
    <property type="entry name" value="HATPase_c"/>
    <property type="match status" value="1"/>
</dbReference>
<dbReference type="Pfam" id="PF00989">
    <property type="entry name" value="PAS"/>
    <property type="match status" value="1"/>
</dbReference>
<dbReference type="InterPro" id="IPR035965">
    <property type="entry name" value="PAS-like_dom_sf"/>
</dbReference>
<dbReference type="SUPFAM" id="SSF55874">
    <property type="entry name" value="ATPase domain of HSP90 chaperone/DNA topoisomerase II/histidine kinase"/>
    <property type="match status" value="1"/>
</dbReference>
<dbReference type="PANTHER" id="PTHR43065:SF42">
    <property type="entry name" value="TWO-COMPONENT SENSOR PPRA"/>
    <property type="match status" value="1"/>
</dbReference>
<feature type="domain" description="Response regulatory" evidence="11">
    <location>
        <begin position="552"/>
        <end position="668"/>
    </location>
</feature>
<dbReference type="SMART" id="SM00388">
    <property type="entry name" value="HisKA"/>
    <property type="match status" value="1"/>
</dbReference>